<feature type="signal peptide" evidence="3">
    <location>
        <begin position="1"/>
        <end position="19"/>
    </location>
</feature>
<evidence type="ECO:0000256" key="3">
    <source>
        <dbReference type="SAM" id="SignalP"/>
    </source>
</evidence>
<proteinExistence type="inferred from homology"/>
<evidence type="ECO:0000313" key="5">
    <source>
        <dbReference type="EMBL" id="MEQ2248235.1"/>
    </source>
</evidence>
<dbReference type="PRINTS" id="PR01638">
    <property type="entry name" value="MHCCLASSI"/>
</dbReference>
<dbReference type="InterPro" id="IPR011161">
    <property type="entry name" value="MHC_I-like_Ag-recog"/>
</dbReference>
<comment type="caution">
    <text evidence="5">The sequence shown here is derived from an EMBL/GenBank/DDBJ whole genome shotgun (WGS) entry which is preliminary data.</text>
</comment>
<sequence>MKTLILLLLLVVGMHSAAAVSHSLQYFYTVSTGMETFPQFVAVGIVDGEQIDYYDSVSEKNVLKQTWMEGVRDEKRITDVRKGIQQTFKANVGVAMQRFNQTTGVHIVQEMRGCEWDEETGKVTGSFQFGYDGEDFATWDTGTNTWIPAKQQAEITTDLWNNDKAKLESDKNYINHLCPGWLRNYVSYGRSYLMRTEDFLLSSQLPRYRFLPEQS</sequence>
<dbReference type="PANTHER" id="PTHR16675:SF237">
    <property type="entry name" value="MHC CLASS I ANTIGEN TRANSCRIPT VARIANT 1-RELATED"/>
    <property type="match status" value="1"/>
</dbReference>
<keyword evidence="3" id="KW-0732">Signal</keyword>
<dbReference type="Gene3D" id="3.30.500.10">
    <property type="entry name" value="MHC class I-like antigen recognition-like"/>
    <property type="match status" value="1"/>
</dbReference>
<dbReference type="InterPro" id="IPR001039">
    <property type="entry name" value="MHC_I_a_a1/a2"/>
</dbReference>
<gene>
    <name evidence="5" type="ORF">ILYODFUR_017238</name>
</gene>
<dbReference type="InterPro" id="IPR011162">
    <property type="entry name" value="MHC_I/II-like_Ag-recog"/>
</dbReference>
<dbReference type="InterPro" id="IPR050208">
    <property type="entry name" value="MHC_class-I_related"/>
</dbReference>
<protein>
    <recommendedName>
        <fullName evidence="4">MHC class I-like antigen recognition-like domain-containing protein</fullName>
    </recommendedName>
</protein>
<reference evidence="5 6" key="1">
    <citation type="submission" date="2021-06" db="EMBL/GenBank/DDBJ databases">
        <authorList>
            <person name="Palmer J.M."/>
        </authorList>
    </citation>
    <scope>NUCLEOTIDE SEQUENCE [LARGE SCALE GENOMIC DNA]</scope>
    <source>
        <strain evidence="6">if_2019</strain>
        <tissue evidence="5">Muscle</tissue>
    </source>
</reference>
<evidence type="ECO:0000256" key="2">
    <source>
        <dbReference type="RuleBase" id="RU004439"/>
    </source>
</evidence>
<organism evidence="5 6">
    <name type="scientific">Ilyodon furcidens</name>
    <name type="common">goldbreast splitfin</name>
    <dbReference type="NCBI Taxonomy" id="33524"/>
    <lineage>
        <taxon>Eukaryota</taxon>
        <taxon>Metazoa</taxon>
        <taxon>Chordata</taxon>
        <taxon>Craniata</taxon>
        <taxon>Vertebrata</taxon>
        <taxon>Euteleostomi</taxon>
        <taxon>Actinopterygii</taxon>
        <taxon>Neopterygii</taxon>
        <taxon>Teleostei</taxon>
        <taxon>Neoteleostei</taxon>
        <taxon>Acanthomorphata</taxon>
        <taxon>Ovalentaria</taxon>
        <taxon>Atherinomorphae</taxon>
        <taxon>Cyprinodontiformes</taxon>
        <taxon>Goodeidae</taxon>
        <taxon>Ilyodon</taxon>
    </lineage>
</organism>
<feature type="domain" description="MHC class I-like antigen recognition-like" evidence="4">
    <location>
        <begin position="21"/>
        <end position="192"/>
    </location>
</feature>
<comment type="similarity">
    <text evidence="2">Belongs to the MHC class I family.</text>
</comment>
<dbReference type="Pfam" id="PF00129">
    <property type="entry name" value="MHC_I"/>
    <property type="match status" value="1"/>
</dbReference>
<evidence type="ECO:0000256" key="1">
    <source>
        <dbReference type="ARBA" id="ARBA00023180"/>
    </source>
</evidence>
<keyword evidence="6" id="KW-1185">Reference proteome</keyword>
<name>A0ABV0USQ5_9TELE</name>
<accession>A0ABV0USQ5</accession>
<dbReference type="PANTHER" id="PTHR16675">
    <property type="entry name" value="MHC CLASS I-RELATED"/>
    <property type="match status" value="1"/>
</dbReference>
<evidence type="ECO:0000259" key="4">
    <source>
        <dbReference type="Pfam" id="PF00129"/>
    </source>
</evidence>
<evidence type="ECO:0000313" key="6">
    <source>
        <dbReference type="Proteomes" id="UP001482620"/>
    </source>
</evidence>
<feature type="chain" id="PRO_5046749572" description="MHC class I-like antigen recognition-like domain-containing protein" evidence="3">
    <location>
        <begin position="20"/>
        <end position="215"/>
    </location>
</feature>
<keyword evidence="1" id="KW-0325">Glycoprotein</keyword>
<dbReference type="Proteomes" id="UP001482620">
    <property type="component" value="Unassembled WGS sequence"/>
</dbReference>
<dbReference type="SUPFAM" id="SSF54452">
    <property type="entry name" value="MHC antigen-recognition domain"/>
    <property type="match status" value="1"/>
</dbReference>
<dbReference type="InterPro" id="IPR037055">
    <property type="entry name" value="MHC_I-like_Ag-recog_sf"/>
</dbReference>
<dbReference type="EMBL" id="JAHRIQ010082707">
    <property type="protein sequence ID" value="MEQ2248235.1"/>
    <property type="molecule type" value="Genomic_DNA"/>
</dbReference>